<dbReference type="Gene3D" id="3.30.70.270">
    <property type="match status" value="1"/>
</dbReference>
<accession>A0A6S7HLM8</accession>
<gene>
    <name evidence="1" type="ORF">PACLA_8A006218</name>
</gene>
<dbReference type="EMBL" id="CACRXK020002901">
    <property type="protein sequence ID" value="CAB3996590.1"/>
    <property type="molecule type" value="Genomic_DNA"/>
</dbReference>
<dbReference type="SUPFAM" id="SSF56672">
    <property type="entry name" value="DNA/RNA polymerases"/>
    <property type="match status" value="1"/>
</dbReference>
<name>A0A6S7HLM8_PARCT</name>
<reference evidence="1" key="1">
    <citation type="submission" date="2020-04" db="EMBL/GenBank/DDBJ databases">
        <authorList>
            <person name="Alioto T."/>
            <person name="Alioto T."/>
            <person name="Gomez Garrido J."/>
        </authorList>
    </citation>
    <scope>NUCLEOTIDE SEQUENCE</scope>
    <source>
        <strain evidence="1">A484AB</strain>
    </source>
</reference>
<dbReference type="AlphaFoldDB" id="A0A6S7HLM8"/>
<dbReference type="PROSITE" id="PS50878">
    <property type="entry name" value="RT_POL"/>
    <property type="match status" value="1"/>
</dbReference>
<dbReference type="OrthoDB" id="6019648at2759"/>
<dbReference type="PANTHER" id="PTHR33050:SF7">
    <property type="entry name" value="RIBONUCLEASE H"/>
    <property type="match status" value="1"/>
</dbReference>
<evidence type="ECO:0000313" key="1">
    <source>
        <dbReference type="EMBL" id="CAB3996590.1"/>
    </source>
</evidence>
<dbReference type="InterPro" id="IPR043128">
    <property type="entry name" value="Rev_trsase/Diguanyl_cyclase"/>
</dbReference>
<sequence>MRSASEHPEVVDKYLASEVAAHRMAGPLDTPPFNRSSPHGHSVNAGIPKNPYSLRYITVDDAIRSLVSLGPGALMAKFDVQAAYRNVPIHPDDRFLLGMKWRDKFYVDLVLPFGLRSAPFIFDSVAEAVEWTLKHNYAIDPLFHYLDDFLTLGPPNSPLCQSHVHTAFSVFYRLGLPLHHEKCEGPITVMIFLGIQLDSVQQMASLPPDKVDRILRLLQSWSRKSTSTRRELESLIGSLHHACRVVVPGRT</sequence>
<dbReference type="Proteomes" id="UP001152795">
    <property type="component" value="Unassembled WGS sequence"/>
</dbReference>
<proteinExistence type="predicted"/>
<keyword evidence="2" id="KW-1185">Reference proteome</keyword>
<dbReference type="Pfam" id="PF00078">
    <property type="entry name" value="RVT_1"/>
    <property type="match status" value="1"/>
</dbReference>
<dbReference type="InterPro" id="IPR052055">
    <property type="entry name" value="Hepadnavirus_pol/RT"/>
</dbReference>
<dbReference type="PANTHER" id="PTHR33050">
    <property type="entry name" value="REVERSE TRANSCRIPTASE DOMAIN-CONTAINING PROTEIN"/>
    <property type="match status" value="1"/>
</dbReference>
<dbReference type="Gene3D" id="3.10.10.10">
    <property type="entry name" value="HIV Type 1 Reverse Transcriptase, subunit A, domain 1"/>
    <property type="match status" value="1"/>
</dbReference>
<comment type="caution">
    <text evidence="1">The sequence shown here is derived from an EMBL/GenBank/DDBJ whole genome shotgun (WGS) entry which is preliminary data.</text>
</comment>
<dbReference type="CDD" id="cd03714">
    <property type="entry name" value="RT_DIRS1"/>
    <property type="match status" value="1"/>
</dbReference>
<feature type="non-terminal residue" evidence="1">
    <location>
        <position position="251"/>
    </location>
</feature>
<dbReference type="InterPro" id="IPR000477">
    <property type="entry name" value="RT_dom"/>
</dbReference>
<organism evidence="1 2">
    <name type="scientific">Paramuricea clavata</name>
    <name type="common">Red gorgonian</name>
    <name type="synonym">Violescent sea-whip</name>
    <dbReference type="NCBI Taxonomy" id="317549"/>
    <lineage>
        <taxon>Eukaryota</taxon>
        <taxon>Metazoa</taxon>
        <taxon>Cnidaria</taxon>
        <taxon>Anthozoa</taxon>
        <taxon>Octocorallia</taxon>
        <taxon>Malacalcyonacea</taxon>
        <taxon>Plexauridae</taxon>
        <taxon>Paramuricea</taxon>
    </lineage>
</organism>
<protein>
    <submittedName>
        <fullName evidence="1">Uncharacterized protein</fullName>
    </submittedName>
</protein>
<evidence type="ECO:0000313" key="2">
    <source>
        <dbReference type="Proteomes" id="UP001152795"/>
    </source>
</evidence>
<dbReference type="InterPro" id="IPR043502">
    <property type="entry name" value="DNA/RNA_pol_sf"/>
</dbReference>